<dbReference type="InterPro" id="IPR005058">
    <property type="entry name" value="Poxvirus_P4A"/>
</dbReference>
<evidence type="ECO:0000256" key="1">
    <source>
        <dbReference type="ARBA" id="ARBA00004328"/>
    </source>
</evidence>
<comment type="similarity">
    <text evidence="4">Belongs to the orthopxvirus protein OPG136 family.</text>
</comment>
<dbReference type="GO" id="GO:0044423">
    <property type="term" value="C:virion component"/>
    <property type="evidence" value="ECO:0007669"/>
    <property type="project" value="UniProtKB-KW"/>
</dbReference>
<evidence type="ECO:0000256" key="4">
    <source>
        <dbReference type="ARBA" id="ARBA00034728"/>
    </source>
</evidence>
<sequence>MMPIKSIVTLDQLEDSEYLFTIVSTVLTHLCLDYKVCDQLKTTFVHPFDILLNNSLGSVNKQDELQAAISKLGINYLIDTTSRELKLFNVTRNAGNIDIINTPINISSETNPIINTHSFYDLPPVTQHLLNIRLTDTEYKARFIGGYIKPDGFDSMDVLADKKYPDINFDNTYLFNIPYQDDINAPIKEFKAKIVNGVLSRQYFDKLIGGRQYITIQDRPRFDDAYNIAVAA</sequence>
<keyword evidence="2" id="KW-0946">Virion</keyword>
<dbReference type="Pfam" id="PF03395">
    <property type="entry name" value="Pox_P4A"/>
    <property type="match status" value="1"/>
</dbReference>
<dbReference type="EMBL" id="MG012795">
    <property type="protein sequence ID" value="AUL80276.1"/>
    <property type="molecule type" value="Genomic_DNA"/>
</dbReference>
<dbReference type="GO" id="GO:0005198">
    <property type="term" value="F:structural molecule activity"/>
    <property type="evidence" value="ECO:0007669"/>
    <property type="project" value="InterPro"/>
</dbReference>
<proteinExistence type="inferred from homology"/>
<evidence type="ECO:0000256" key="3">
    <source>
        <dbReference type="ARBA" id="ARBA00025267"/>
    </source>
</evidence>
<evidence type="ECO:0000313" key="6">
    <source>
        <dbReference type="EMBL" id="AUL80276.1"/>
    </source>
</evidence>
<name>A0A2I6J1F1_VACCV</name>
<comment type="subcellular location">
    <subcellularLocation>
        <location evidence="1">Virion</location>
    </subcellularLocation>
</comment>
<protein>
    <recommendedName>
        <fullName evidence="5">Major core protein OPG136 precursor</fullName>
    </recommendedName>
</protein>
<dbReference type="Proteomes" id="UP000270450">
    <property type="component" value="Segment"/>
</dbReference>
<reference evidence="6" key="1">
    <citation type="journal article" date="2018" name="Emerg. Infect. Dis.">
        <title>Ocular Vaccinia Infection in Dairy Worker, Brazil.</title>
        <authorList>
            <person name="Teixeira Lima M."/>
            <person name="Pereira Oliveira G."/>
            <person name="Bretas de Oliveira D."/>
            <person name="Mesquita Vaz S."/>
            <person name="de Souza Trindade G."/>
            <person name="Santos Abrahao J."/>
            <person name="Geessien Kroon E."/>
        </authorList>
    </citation>
    <scope>NUCLEOTIDE SEQUENCE [LARGE SCALE GENOMIC DNA]</scope>
    <source>
        <strain evidence="6">CEyV1</strain>
    </source>
</reference>
<organism evidence="6">
    <name type="scientific">Vaccinia virus</name>
    <name type="common">VACV</name>
    <name type="synonym">Orthopoxvirus vaccinia</name>
    <dbReference type="NCBI Taxonomy" id="10245"/>
    <lineage>
        <taxon>Viruses</taxon>
        <taxon>Varidnaviria</taxon>
        <taxon>Bamfordvirae</taxon>
        <taxon>Nucleocytoviricota</taxon>
        <taxon>Pokkesviricetes</taxon>
        <taxon>Chitovirales</taxon>
        <taxon>Poxviridae</taxon>
        <taxon>Chordopoxvirinae</taxon>
        <taxon>Orthopoxvirus</taxon>
    </lineage>
</organism>
<evidence type="ECO:0000256" key="2">
    <source>
        <dbReference type="ARBA" id="ARBA00022844"/>
    </source>
</evidence>
<comment type="function">
    <text evidence="3">Core protein 4a is the most abundant virion protein. Major component of the virion core that undergoes proteolytic processing during the immature virion (IV) to mature virion (MV) transition.</text>
</comment>
<accession>A0A2I6J1F1</accession>
<evidence type="ECO:0000256" key="5">
    <source>
        <dbReference type="ARBA" id="ARBA00034862"/>
    </source>
</evidence>